<dbReference type="AlphaFoldDB" id="A0A1R0GQD5"/>
<evidence type="ECO:0000313" key="2">
    <source>
        <dbReference type="Proteomes" id="UP000187455"/>
    </source>
</evidence>
<accession>A0A1R0GQD5</accession>
<feature type="non-terminal residue" evidence="1">
    <location>
        <position position="17"/>
    </location>
</feature>
<gene>
    <name evidence="1" type="ORF">AYI68_g6823</name>
</gene>
<sequence>MSKVEIKYCASPYIAES</sequence>
<dbReference type="EMBL" id="LSSL01004950">
    <property type="protein sequence ID" value="OLY79113.1"/>
    <property type="molecule type" value="Genomic_DNA"/>
</dbReference>
<proteinExistence type="predicted"/>
<reference evidence="1 2" key="1">
    <citation type="journal article" date="2016" name="Mol. Biol. Evol.">
        <title>Genome-Wide Survey of Gut Fungi (Harpellales) Reveals the First Horizontally Transferred Ubiquitin Gene from a Mosquito Host.</title>
        <authorList>
            <person name="Wang Y."/>
            <person name="White M.M."/>
            <person name="Kvist S."/>
            <person name="Moncalvo J.M."/>
        </authorList>
    </citation>
    <scope>NUCLEOTIDE SEQUENCE [LARGE SCALE GENOMIC DNA]</scope>
    <source>
        <strain evidence="1 2">ALG-7-W6</strain>
    </source>
</reference>
<keyword evidence="2" id="KW-1185">Reference proteome</keyword>
<comment type="caution">
    <text evidence="1">The sequence shown here is derived from an EMBL/GenBank/DDBJ whole genome shotgun (WGS) entry which is preliminary data.</text>
</comment>
<dbReference type="Proteomes" id="UP000187455">
    <property type="component" value="Unassembled WGS sequence"/>
</dbReference>
<protein>
    <submittedName>
        <fullName evidence="1">Uncharacterized protein</fullName>
    </submittedName>
</protein>
<organism evidence="1 2">
    <name type="scientific">Smittium mucronatum</name>
    <dbReference type="NCBI Taxonomy" id="133383"/>
    <lineage>
        <taxon>Eukaryota</taxon>
        <taxon>Fungi</taxon>
        <taxon>Fungi incertae sedis</taxon>
        <taxon>Zoopagomycota</taxon>
        <taxon>Kickxellomycotina</taxon>
        <taxon>Harpellomycetes</taxon>
        <taxon>Harpellales</taxon>
        <taxon>Legeriomycetaceae</taxon>
        <taxon>Smittium</taxon>
    </lineage>
</organism>
<evidence type="ECO:0000313" key="1">
    <source>
        <dbReference type="EMBL" id="OLY79113.1"/>
    </source>
</evidence>
<name>A0A1R0GQD5_9FUNG</name>